<name>A0A1A9X3C7_9MUSC</name>
<dbReference type="PRINTS" id="PR01217">
    <property type="entry name" value="PRICHEXTENSN"/>
</dbReference>
<feature type="region of interest" description="Disordered" evidence="1">
    <location>
        <begin position="49"/>
        <end position="77"/>
    </location>
</feature>
<evidence type="ECO:0000256" key="1">
    <source>
        <dbReference type="SAM" id="MobiDB-lite"/>
    </source>
</evidence>
<dbReference type="GO" id="GO:0008010">
    <property type="term" value="F:structural constituent of chitin-based larval cuticle"/>
    <property type="evidence" value="ECO:0007669"/>
    <property type="project" value="TreeGrafter"/>
</dbReference>
<evidence type="ECO:0000313" key="4">
    <source>
        <dbReference type="Proteomes" id="UP000091820"/>
    </source>
</evidence>
<reference evidence="3" key="2">
    <citation type="submission" date="2020-05" db="UniProtKB">
        <authorList>
            <consortium name="EnsemblMetazoa"/>
        </authorList>
    </citation>
    <scope>IDENTIFICATION</scope>
    <source>
        <strain evidence="3">IAEA</strain>
    </source>
</reference>
<feature type="region of interest" description="Disordered" evidence="1">
    <location>
        <begin position="196"/>
        <end position="219"/>
    </location>
</feature>
<protein>
    <recommendedName>
        <fullName evidence="2">DUF243 domain-containing protein</fullName>
    </recommendedName>
</protein>
<reference evidence="4" key="1">
    <citation type="submission" date="2014-03" db="EMBL/GenBank/DDBJ databases">
        <authorList>
            <person name="Aksoy S."/>
            <person name="Warren W."/>
            <person name="Wilson R.K."/>
        </authorList>
    </citation>
    <scope>NUCLEOTIDE SEQUENCE [LARGE SCALE GENOMIC DNA]</scope>
    <source>
        <strain evidence="4">IAEA</strain>
    </source>
</reference>
<dbReference type="GO" id="GO:0062129">
    <property type="term" value="C:chitin-based extracellular matrix"/>
    <property type="evidence" value="ECO:0007669"/>
    <property type="project" value="TreeGrafter"/>
</dbReference>
<keyword evidence="4" id="KW-1185">Reference proteome</keyword>
<sequence>MKREVRLNYKQLYINNSNIVVIYFRCGIKTASDPMFICFVTLSAARPEPPKPQYGPPPAPQKEYLPPSANSAPSPSPPLPIYGTPAPFYGPPGAEAIVTKNVYVHVPPEEPEVYQIAAPLQTALPKKHYKIIFIKAPNPPSPLRQVVPPPVQDEHKTLVYVLVKKPEEQQPLILPTPPPTEPSKPEVYFIKYKQHQRPAQQYGPPSAPAAEYGPPVEKF</sequence>
<organism evidence="3 4">
    <name type="scientific">Glossina brevipalpis</name>
    <dbReference type="NCBI Taxonomy" id="37001"/>
    <lineage>
        <taxon>Eukaryota</taxon>
        <taxon>Metazoa</taxon>
        <taxon>Ecdysozoa</taxon>
        <taxon>Arthropoda</taxon>
        <taxon>Hexapoda</taxon>
        <taxon>Insecta</taxon>
        <taxon>Pterygota</taxon>
        <taxon>Neoptera</taxon>
        <taxon>Endopterygota</taxon>
        <taxon>Diptera</taxon>
        <taxon>Brachycera</taxon>
        <taxon>Muscomorpha</taxon>
        <taxon>Hippoboscoidea</taxon>
        <taxon>Glossinidae</taxon>
        <taxon>Glossina</taxon>
    </lineage>
</organism>
<dbReference type="PANTHER" id="PTHR31927:SF13">
    <property type="entry name" value="TWEEDLEBETA"/>
    <property type="match status" value="1"/>
</dbReference>
<dbReference type="AlphaFoldDB" id="A0A1A9X3C7"/>
<dbReference type="Proteomes" id="UP000091820">
    <property type="component" value="Unassembled WGS sequence"/>
</dbReference>
<evidence type="ECO:0000259" key="2">
    <source>
        <dbReference type="SMART" id="SM00690"/>
    </source>
</evidence>
<accession>A0A1A9X3C7</accession>
<dbReference type="PANTHER" id="PTHR31927">
    <property type="entry name" value="FI07246P-RELATED-RELATED"/>
    <property type="match status" value="1"/>
</dbReference>
<evidence type="ECO:0000313" key="3">
    <source>
        <dbReference type="EnsemblMetazoa" id="GBRI042765-PA"/>
    </source>
</evidence>
<dbReference type="SMART" id="SM00690">
    <property type="entry name" value="DM5"/>
    <property type="match status" value="1"/>
</dbReference>
<proteinExistence type="predicted"/>
<dbReference type="InterPro" id="IPR004145">
    <property type="entry name" value="DUF243"/>
</dbReference>
<dbReference type="VEuPathDB" id="VectorBase:GBRI042765"/>
<feature type="domain" description="DUF243" evidence="2">
    <location>
        <begin position="96"/>
        <end position="195"/>
    </location>
</feature>
<dbReference type="GO" id="GO:0040003">
    <property type="term" value="P:chitin-based cuticle development"/>
    <property type="evidence" value="ECO:0007669"/>
    <property type="project" value="TreeGrafter"/>
</dbReference>
<dbReference type="STRING" id="37001.A0A1A9X3C7"/>
<dbReference type="Pfam" id="PF03103">
    <property type="entry name" value="DUF243"/>
    <property type="match status" value="1"/>
</dbReference>
<feature type="compositionally biased region" description="Pro residues" evidence="1">
    <location>
        <begin position="50"/>
        <end position="60"/>
    </location>
</feature>
<dbReference type="EnsemblMetazoa" id="GBRI042765-RA">
    <property type="protein sequence ID" value="GBRI042765-PA"/>
    <property type="gene ID" value="GBRI042765"/>
</dbReference>